<organism evidence="2">
    <name type="scientific">Amblyomma americanum</name>
    <name type="common">Lone star tick</name>
    <dbReference type="NCBI Taxonomy" id="6943"/>
    <lineage>
        <taxon>Eukaryota</taxon>
        <taxon>Metazoa</taxon>
        <taxon>Ecdysozoa</taxon>
        <taxon>Arthropoda</taxon>
        <taxon>Chelicerata</taxon>
        <taxon>Arachnida</taxon>
        <taxon>Acari</taxon>
        <taxon>Parasitiformes</taxon>
        <taxon>Ixodida</taxon>
        <taxon>Ixodoidea</taxon>
        <taxon>Ixodidae</taxon>
        <taxon>Amblyomminae</taxon>
        <taxon>Amblyomma</taxon>
    </lineage>
</organism>
<sequence length="204" mass="22799">MGIEAHFTRHAMAERQVVLVFISTLLFAAAQAEGGNTEDGQEVDIRKFLQENQKIIVYQATDGGNKTCVADYYSDVKNTEAVFERYYTDGARRSSFLLRGVFGSTKEGPEARPTKMSVFFSRTGTDGTLFSQETMLYFSSAGNCGVFNVTDYTGESWLDVRIKYGSVNLEHKFCLKFYSDILGKATSRRVYEEGCPPVTSNSNQ</sequence>
<feature type="signal peptide" evidence="1">
    <location>
        <begin position="1"/>
        <end position="32"/>
    </location>
</feature>
<evidence type="ECO:0000313" key="2">
    <source>
        <dbReference type="EMBL" id="JAG92498.1"/>
    </source>
</evidence>
<dbReference type="InterPro" id="IPR012674">
    <property type="entry name" value="Calycin"/>
</dbReference>
<proteinExistence type="evidence at transcript level"/>
<dbReference type="AlphaFoldDB" id="A0A0C9SFF6"/>
<accession>A0A0C9SFF6</accession>
<reference evidence="2" key="1">
    <citation type="journal article" date="2015" name="PLoS ONE">
        <title>An Insight into the Sialome of the Lone Star Tick, Amblyomma americanum, with a Glimpse on Its Time Dependent Gene Expression.</title>
        <authorList>
            <person name="Karim S."/>
            <person name="Ribeiro J.M."/>
        </authorList>
    </citation>
    <scope>NUCLEOTIDE SEQUENCE</scope>
    <source>
        <tissue evidence="2">Salivary gland</tissue>
    </source>
</reference>
<protein>
    <submittedName>
        <fullName evidence="2">Putative lipocalin-3 1</fullName>
    </submittedName>
</protein>
<name>A0A0C9SFF6_AMBAM</name>
<feature type="chain" id="PRO_5002213104" evidence="1">
    <location>
        <begin position="33"/>
        <end position="204"/>
    </location>
</feature>
<keyword evidence="1" id="KW-0732">Signal</keyword>
<dbReference type="EMBL" id="GBZX01000242">
    <property type="protein sequence ID" value="JAG92498.1"/>
    <property type="molecule type" value="mRNA"/>
</dbReference>
<evidence type="ECO:0000256" key="1">
    <source>
        <dbReference type="SAM" id="SignalP"/>
    </source>
</evidence>
<dbReference type="Gene3D" id="2.40.128.20">
    <property type="match status" value="1"/>
</dbReference>